<evidence type="ECO:0000256" key="1">
    <source>
        <dbReference type="SAM" id="Coils"/>
    </source>
</evidence>
<reference evidence="3 4" key="1">
    <citation type="submission" date="2016-11" db="EMBL/GenBank/DDBJ databases">
        <title>The macronuclear genome of Stentor coeruleus: a giant cell with tiny introns.</title>
        <authorList>
            <person name="Slabodnick M."/>
            <person name="Ruby J.G."/>
            <person name="Reiff S.B."/>
            <person name="Swart E.C."/>
            <person name="Gosai S."/>
            <person name="Prabakaran S."/>
            <person name="Witkowska E."/>
            <person name="Larue G.E."/>
            <person name="Fisher S."/>
            <person name="Freeman R.M."/>
            <person name="Gunawardena J."/>
            <person name="Chu W."/>
            <person name="Stover N.A."/>
            <person name="Gregory B.D."/>
            <person name="Nowacki M."/>
            <person name="Derisi J."/>
            <person name="Roy S.W."/>
            <person name="Marshall W.F."/>
            <person name="Sood P."/>
        </authorList>
    </citation>
    <scope>NUCLEOTIDE SEQUENCE [LARGE SCALE GENOMIC DNA]</scope>
    <source>
        <strain evidence="3">WM001</strain>
    </source>
</reference>
<feature type="coiled-coil region" evidence="1">
    <location>
        <begin position="267"/>
        <end position="294"/>
    </location>
</feature>
<dbReference type="AlphaFoldDB" id="A0A1R2AY63"/>
<keyword evidence="1" id="KW-0175">Coiled coil</keyword>
<sequence>MQDDYTYTYEDDFDDEPAAKTLSEKLVTSNNLSNPNITNSLKSSSISNIDTSSNIKILSKSSSSDKLSTLINENSSLKYQITLLKEKIKKLQSRKPKSIKSGRKSCKKSLSNEYLTIKNTYDKVFDYEFMIRLRDKIKQKEIKVQDLTNKITQTKTKLAENDKGIIIATSHSTNDLNRKESNHLMAMLIDMTENIRQIKYDMDKEQENNKKNAINEQELAMKLAQLETVYKFYDKDNNEDFERKRQIEYSMRLQKLSILNKKIEVGKLSAKNKIKILRNAIEEIQKDSEECIRKISVKNEEMSDMKKMIKDLSESLQGQKDIKNLNPNAEIKDKSIYFMEANSSMLENLLTEKSDMSKHPSSELNTEKTRKKGQSVNRIPIESPIPFYYTNSNSPQGSKSSLKKKSISTNPRLQSIFLEKTNRFTSITRLKTPSNHVKNPYTSILSELDTKLANKNKKSN</sequence>
<dbReference type="Proteomes" id="UP000187209">
    <property type="component" value="Unassembled WGS sequence"/>
</dbReference>
<gene>
    <name evidence="3" type="ORF">SteCoe_32805</name>
</gene>
<dbReference type="EMBL" id="MPUH01001195">
    <property type="protein sequence ID" value="OMJ69458.1"/>
    <property type="molecule type" value="Genomic_DNA"/>
</dbReference>
<proteinExistence type="predicted"/>
<evidence type="ECO:0000256" key="2">
    <source>
        <dbReference type="SAM" id="MobiDB-lite"/>
    </source>
</evidence>
<accession>A0A1R2AY63</accession>
<evidence type="ECO:0000313" key="4">
    <source>
        <dbReference type="Proteomes" id="UP000187209"/>
    </source>
</evidence>
<organism evidence="3 4">
    <name type="scientific">Stentor coeruleus</name>
    <dbReference type="NCBI Taxonomy" id="5963"/>
    <lineage>
        <taxon>Eukaryota</taxon>
        <taxon>Sar</taxon>
        <taxon>Alveolata</taxon>
        <taxon>Ciliophora</taxon>
        <taxon>Postciliodesmatophora</taxon>
        <taxon>Heterotrichea</taxon>
        <taxon>Heterotrichida</taxon>
        <taxon>Stentoridae</taxon>
        <taxon>Stentor</taxon>
    </lineage>
</organism>
<protein>
    <submittedName>
        <fullName evidence="3">Uncharacterized protein</fullName>
    </submittedName>
</protein>
<feature type="compositionally biased region" description="Basic and acidic residues" evidence="2">
    <location>
        <begin position="353"/>
        <end position="368"/>
    </location>
</feature>
<keyword evidence="4" id="KW-1185">Reference proteome</keyword>
<evidence type="ECO:0000313" key="3">
    <source>
        <dbReference type="EMBL" id="OMJ69458.1"/>
    </source>
</evidence>
<name>A0A1R2AY63_9CILI</name>
<feature type="coiled-coil region" evidence="1">
    <location>
        <begin position="130"/>
        <end position="157"/>
    </location>
</feature>
<feature type="region of interest" description="Disordered" evidence="2">
    <location>
        <begin position="353"/>
        <end position="407"/>
    </location>
</feature>
<comment type="caution">
    <text evidence="3">The sequence shown here is derived from an EMBL/GenBank/DDBJ whole genome shotgun (WGS) entry which is preliminary data.</text>
</comment>